<keyword evidence="3" id="KW-0472">Membrane</keyword>
<evidence type="ECO:0000259" key="4">
    <source>
        <dbReference type="Pfam" id="PF14342"/>
    </source>
</evidence>
<dbReference type="GO" id="GO:0006538">
    <property type="term" value="P:L-glutamate catabolic process"/>
    <property type="evidence" value="ECO:0007669"/>
    <property type="project" value="TreeGrafter"/>
</dbReference>
<keyword evidence="3" id="KW-0812">Transmembrane</keyword>
<dbReference type="AlphaFoldDB" id="A0A0G4MCY5"/>
<organism evidence="6 8">
    <name type="scientific">Verticillium longisporum</name>
    <name type="common">Verticillium dahliae var. longisporum</name>
    <dbReference type="NCBI Taxonomy" id="100787"/>
    <lineage>
        <taxon>Eukaryota</taxon>
        <taxon>Fungi</taxon>
        <taxon>Dikarya</taxon>
        <taxon>Ascomycota</taxon>
        <taxon>Pezizomycotina</taxon>
        <taxon>Sordariomycetes</taxon>
        <taxon>Hypocreomycetidae</taxon>
        <taxon>Glomerellales</taxon>
        <taxon>Plectosphaerellaceae</taxon>
        <taxon>Verticillium</taxon>
    </lineage>
</organism>
<evidence type="ECO:0000256" key="2">
    <source>
        <dbReference type="SAM" id="MobiDB-lite"/>
    </source>
</evidence>
<dbReference type="PANTHER" id="PTHR43321:SF3">
    <property type="entry name" value="GLUTAMATE DECARBOXYLASE"/>
    <property type="match status" value="1"/>
</dbReference>
<gene>
    <name evidence="5" type="ORF">BN1708_002880</name>
    <name evidence="6" type="ORF">BN1723_003834</name>
</gene>
<proteinExistence type="inferred from homology"/>
<evidence type="ECO:0000313" key="6">
    <source>
        <dbReference type="EMBL" id="CRK32162.1"/>
    </source>
</evidence>
<comment type="similarity">
    <text evidence="1">Belongs to the group II decarboxylase family.</text>
</comment>
<evidence type="ECO:0000313" key="7">
    <source>
        <dbReference type="Proteomes" id="UP000044602"/>
    </source>
</evidence>
<reference evidence="7 8" key="1">
    <citation type="submission" date="2015-05" db="EMBL/GenBank/DDBJ databases">
        <authorList>
            <person name="Fogelqvist Johan"/>
        </authorList>
    </citation>
    <scope>NUCLEOTIDE SEQUENCE [LARGE SCALE GENOMIC DNA]</scope>
    <source>
        <strain evidence="5">VL1</strain>
        <strain evidence="6">VL2</strain>
    </source>
</reference>
<feature type="compositionally biased region" description="Low complexity" evidence="2">
    <location>
        <begin position="209"/>
        <end position="234"/>
    </location>
</feature>
<dbReference type="EMBL" id="CVQI01024446">
    <property type="protein sequence ID" value="CRK32162.1"/>
    <property type="molecule type" value="Genomic_DNA"/>
</dbReference>
<dbReference type="Pfam" id="PF14342">
    <property type="entry name" value="DUF4396"/>
    <property type="match status" value="1"/>
</dbReference>
<dbReference type="GO" id="GO:0030170">
    <property type="term" value="F:pyridoxal phosphate binding"/>
    <property type="evidence" value="ECO:0007669"/>
    <property type="project" value="InterPro"/>
</dbReference>
<accession>A0A0G4MCY5</accession>
<dbReference type="InterPro" id="IPR010107">
    <property type="entry name" value="Glutamate_decarboxylase"/>
</dbReference>
<feature type="transmembrane region" description="Helical" evidence="3">
    <location>
        <begin position="286"/>
        <end position="307"/>
    </location>
</feature>
<evidence type="ECO:0000313" key="5">
    <source>
        <dbReference type="EMBL" id="CRK16623.1"/>
    </source>
</evidence>
<dbReference type="InterPro" id="IPR015424">
    <property type="entry name" value="PyrdxlP-dep_Trfase"/>
</dbReference>
<protein>
    <recommendedName>
        <fullName evidence="4">DUF4396 domain-containing protein</fullName>
    </recommendedName>
</protein>
<dbReference type="Proteomes" id="UP000044602">
    <property type="component" value="Unassembled WGS sequence"/>
</dbReference>
<evidence type="ECO:0000313" key="8">
    <source>
        <dbReference type="Proteomes" id="UP000045706"/>
    </source>
</evidence>
<keyword evidence="7" id="KW-1185">Reference proteome</keyword>
<dbReference type="GO" id="GO:0004351">
    <property type="term" value="F:glutamate decarboxylase activity"/>
    <property type="evidence" value="ECO:0007669"/>
    <property type="project" value="InterPro"/>
</dbReference>
<dbReference type="PANTHER" id="PTHR43321">
    <property type="entry name" value="GLUTAMATE DECARBOXYLASE"/>
    <property type="match status" value="1"/>
</dbReference>
<sequence length="389" mass="42025">MVHSSDYLIWQNESVTLSYSQPAHGVVLQYYHLARLGRLGYERIMEEAFQRAVNLGNLLEKTGLFECVGGVYRGPLGSVANKSQQGATAASRSIGLPLVVFRLRPGVQRQFLGLDEQWISNGLMQRGFSVPFAHLTTSSAVPDQGATICRILPHASARLDAVKAIIDETPAMAFPRTIIMSSRCWSRHGSSRIGSLVLPMASRHRAACTKTSSQVSSPASPSSPSTCTPKPCSKATPSPTSLDFWSSPSTWRRAGLNTTRCLVGCTFGDFSAMWFLQSFHPELGTGAIMAIAMASGLASSMTLETVLLRLGRDRLSWGVAARTAAGMSLLSMLTMEAASNAVDFHLTGGQVRFDDPAFWVAAVVAMGAGFLAPLPYNYLRLRKYGKACH</sequence>
<keyword evidence="3" id="KW-1133">Transmembrane helix</keyword>
<feature type="transmembrane region" description="Helical" evidence="3">
    <location>
        <begin position="358"/>
        <end position="379"/>
    </location>
</feature>
<evidence type="ECO:0000256" key="3">
    <source>
        <dbReference type="SAM" id="Phobius"/>
    </source>
</evidence>
<dbReference type="STRING" id="100787.A0A0G4MCY5"/>
<name>A0A0G4MCY5_VERLO</name>
<feature type="region of interest" description="Disordered" evidence="2">
    <location>
        <begin position="209"/>
        <end position="240"/>
    </location>
</feature>
<dbReference type="InterPro" id="IPR025509">
    <property type="entry name" value="DUF4396"/>
</dbReference>
<dbReference type="GO" id="GO:0005829">
    <property type="term" value="C:cytosol"/>
    <property type="evidence" value="ECO:0007669"/>
    <property type="project" value="TreeGrafter"/>
</dbReference>
<dbReference type="SUPFAM" id="SSF53383">
    <property type="entry name" value="PLP-dependent transferases"/>
    <property type="match status" value="1"/>
</dbReference>
<evidence type="ECO:0000256" key="1">
    <source>
        <dbReference type="ARBA" id="ARBA00009533"/>
    </source>
</evidence>
<feature type="transmembrane region" description="Helical" evidence="3">
    <location>
        <begin position="319"/>
        <end position="338"/>
    </location>
</feature>
<feature type="domain" description="DUF4396" evidence="4">
    <location>
        <begin position="250"/>
        <end position="386"/>
    </location>
</feature>
<dbReference type="EMBL" id="CVQH01007779">
    <property type="protein sequence ID" value="CRK16623.1"/>
    <property type="molecule type" value="Genomic_DNA"/>
</dbReference>
<dbReference type="Proteomes" id="UP000045706">
    <property type="component" value="Unassembled WGS sequence"/>
</dbReference>